<organism evidence="4 5">
    <name type="scientific">Sphingomonas sanxanigenens DSM 19645 = NX02</name>
    <dbReference type="NCBI Taxonomy" id="1123269"/>
    <lineage>
        <taxon>Bacteria</taxon>
        <taxon>Pseudomonadati</taxon>
        <taxon>Pseudomonadota</taxon>
        <taxon>Alphaproteobacteria</taxon>
        <taxon>Sphingomonadales</taxon>
        <taxon>Sphingomonadaceae</taxon>
        <taxon>Sphingomonas</taxon>
    </lineage>
</organism>
<proteinExistence type="inferred from homology"/>
<evidence type="ECO:0000259" key="3">
    <source>
        <dbReference type="PROSITE" id="PS52035"/>
    </source>
</evidence>
<name>W0AH69_9SPHN</name>
<dbReference type="GO" id="GO:0008270">
    <property type="term" value="F:zinc ion binding"/>
    <property type="evidence" value="ECO:0007669"/>
    <property type="project" value="InterPro"/>
</dbReference>
<evidence type="ECO:0000313" key="4">
    <source>
        <dbReference type="EMBL" id="AHE57254.1"/>
    </source>
</evidence>
<dbReference type="InterPro" id="IPR040626">
    <property type="entry name" value="Pepdidase_M14_N"/>
</dbReference>
<dbReference type="GO" id="GO:0006508">
    <property type="term" value="P:proteolysis"/>
    <property type="evidence" value="ECO:0007669"/>
    <property type="project" value="InterPro"/>
</dbReference>
<keyword evidence="5" id="KW-1185">Reference proteome</keyword>
<reference evidence="4 5" key="1">
    <citation type="submission" date="2013-07" db="EMBL/GenBank/DDBJ databases">
        <title>Completed genome of Sphingomonas sanxanigenens NX02.</title>
        <authorList>
            <person name="Ma T."/>
            <person name="Huang H."/>
            <person name="Wu M."/>
            <person name="Li X."/>
            <person name="Li G."/>
        </authorList>
    </citation>
    <scope>NUCLEOTIDE SEQUENCE [LARGE SCALE GENOMIC DNA]</scope>
    <source>
        <strain evidence="4 5">NX02</strain>
    </source>
</reference>
<protein>
    <recommendedName>
        <fullName evidence="3">Peptidase M14 domain-containing protein</fullName>
    </recommendedName>
</protein>
<dbReference type="Pfam" id="PF18027">
    <property type="entry name" value="Pepdidase_M14_N"/>
    <property type="match status" value="1"/>
</dbReference>
<dbReference type="SUPFAM" id="SSF53187">
    <property type="entry name" value="Zn-dependent exopeptidases"/>
    <property type="match status" value="1"/>
</dbReference>
<evidence type="ECO:0000313" key="5">
    <source>
        <dbReference type="Proteomes" id="UP000018851"/>
    </source>
</evidence>
<sequence length="378" mass="41740">MTISITPLSITAAFDGGNIRVVAVGEDSADLEIVHDHRSDFYQWFHFRVAGAAGRAVTLRIVNCAGSAYPMGWPGYRARISEDRERWTMAATDYADGVLTIRATPTRDALWVAYFAPYSMERHHDLVARIGGLPGVSQRELGKTLDGQPLDVLEMGEGPKQVWLYARQHPGETMAEWWMEGALELLTDPADAVAQTLRSKATLHIVPNMNPDGSRRGHLRTNAAGVNLNREWHEPSEERSPEVLHVLRAMDATGVDFAMDVHGDEAIPANFLAGFEGIPSWTEAQGTLFYRYRDMLAQRSPLFQTARGYGVAPAGKANLSMSTNQLAERFGAVSMTLEMPFKDHDDSPDPVFGWSPERSKALARDCLAVLAEMIDDLG</sequence>
<feature type="active site" description="Proton donor/acceptor" evidence="2">
    <location>
        <position position="338"/>
    </location>
</feature>
<dbReference type="PATRIC" id="fig|1123269.5.peg.5567"/>
<dbReference type="eggNOG" id="COG2866">
    <property type="taxonomic scope" value="Bacteria"/>
</dbReference>
<dbReference type="InterPro" id="IPR050821">
    <property type="entry name" value="Cytosolic_carboxypeptidase"/>
</dbReference>
<dbReference type="EMBL" id="CP006644">
    <property type="protein sequence ID" value="AHE57254.1"/>
    <property type="molecule type" value="Genomic_DNA"/>
</dbReference>
<dbReference type="STRING" id="1123269.NX02_28360"/>
<dbReference type="OrthoDB" id="5490902at2"/>
<dbReference type="InterPro" id="IPR000834">
    <property type="entry name" value="Peptidase_M14"/>
</dbReference>
<dbReference type="CDD" id="cd06234">
    <property type="entry name" value="M14_PaCCP-like"/>
    <property type="match status" value="1"/>
</dbReference>
<dbReference type="Proteomes" id="UP000018851">
    <property type="component" value="Chromosome"/>
</dbReference>
<evidence type="ECO:0000256" key="1">
    <source>
        <dbReference type="ARBA" id="ARBA00001947"/>
    </source>
</evidence>
<feature type="domain" description="Peptidase M14" evidence="3">
    <location>
        <begin position="116"/>
        <end position="377"/>
    </location>
</feature>
<dbReference type="Gene3D" id="3.40.630.10">
    <property type="entry name" value="Zn peptidases"/>
    <property type="match status" value="1"/>
</dbReference>
<dbReference type="PROSITE" id="PS52035">
    <property type="entry name" value="PEPTIDASE_M14"/>
    <property type="match status" value="1"/>
</dbReference>
<dbReference type="KEGG" id="ssan:NX02_28360"/>
<dbReference type="Pfam" id="PF00246">
    <property type="entry name" value="Peptidase_M14"/>
    <property type="match status" value="1"/>
</dbReference>
<comment type="similarity">
    <text evidence="2">Belongs to the peptidase M14 family.</text>
</comment>
<dbReference type="PANTHER" id="PTHR12756">
    <property type="entry name" value="CYTOSOLIC CARBOXYPEPTIDASE"/>
    <property type="match status" value="1"/>
</dbReference>
<evidence type="ECO:0000256" key="2">
    <source>
        <dbReference type="PROSITE-ProRule" id="PRU01379"/>
    </source>
</evidence>
<dbReference type="PANTHER" id="PTHR12756:SF11">
    <property type="entry name" value="CYTOSOLIC CARBOXYPEPTIDASE 1"/>
    <property type="match status" value="1"/>
</dbReference>
<gene>
    <name evidence="4" type="ORF">NX02_28360</name>
</gene>
<dbReference type="GO" id="GO:0004181">
    <property type="term" value="F:metallocarboxypeptidase activity"/>
    <property type="evidence" value="ECO:0007669"/>
    <property type="project" value="InterPro"/>
</dbReference>
<comment type="cofactor">
    <cofactor evidence="1">
        <name>Zn(2+)</name>
        <dbReference type="ChEBI" id="CHEBI:29105"/>
    </cofactor>
</comment>
<dbReference type="RefSeq" id="WP_025295345.1">
    <property type="nucleotide sequence ID" value="NZ_CP006644.1"/>
</dbReference>
<accession>W0AH69</accession>
<dbReference type="HOGENOM" id="CLU_042358_0_0_5"/>
<dbReference type="Gene3D" id="2.60.40.3120">
    <property type="match status" value="1"/>
</dbReference>
<dbReference type="AlphaFoldDB" id="W0AH69"/>